<comment type="similarity">
    <text evidence="6">Belongs to the NnrD/CARKD family.</text>
</comment>
<dbReference type="EC" id="4.2.1.136" evidence="6"/>
<gene>
    <name evidence="6" type="primary">nnrD</name>
    <name evidence="8" type="ORF">ACFOMD_03990</name>
</gene>
<dbReference type="RefSeq" id="WP_380857191.1">
    <property type="nucleotide sequence ID" value="NZ_JBHRXV010000003.1"/>
</dbReference>
<dbReference type="Proteomes" id="UP001595615">
    <property type="component" value="Unassembled WGS sequence"/>
</dbReference>
<organism evidence="8 9">
    <name type="scientific">Sphingoaurantiacus capsulatus</name>
    <dbReference type="NCBI Taxonomy" id="1771310"/>
    <lineage>
        <taxon>Bacteria</taxon>
        <taxon>Pseudomonadati</taxon>
        <taxon>Pseudomonadota</taxon>
        <taxon>Alphaproteobacteria</taxon>
        <taxon>Sphingomonadales</taxon>
        <taxon>Sphingosinicellaceae</taxon>
        <taxon>Sphingoaurantiacus</taxon>
    </lineage>
</organism>
<comment type="catalytic activity">
    <reaction evidence="6">
        <text>(6S)-NADHX + ADP = AMP + phosphate + NADH + H(+)</text>
        <dbReference type="Rhea" id="RHEA:32223"/>
        <dbReference type="ChEBI" id="CHEBI:15378"/>
        <dbReference type="ChEBI" id="CHEBI:43474"/>
        <dbReference type="ChEBI" id="CHEBI:57945"/>
        <dbReference type="ChEBI" id="CHEBI:64074"/>
        <dbReference type="ChEBI" id="CHEBI:456215"/>
        <dbReference type="ChEBI" id="CHEBI:456216"/>
        <dbReference type="EC" id="4.2.1.136"/>
    </reaction>
</comment>
<keyword evidence="5 6" id="KW-0456">Lyase</keyword>
<dbReference type="Gene3D" id="3.40.1190.20">
    <property type="match status" value="1"/>
</dbReference>
<evidence type="ECO:0000256" key="1">
    <source>
        <dbReference type="ARBA" id="ARBA00022741"/>
    </source>
</evidence>
<proteinExistence type="inferred from homology"/>
<dbReference type="PROSITE" id="PS51383">
    <property type="entry name" value="YJEF_C_3"/>
    <property type="match status" value="1"/>
</dbReference>
<sequence>MSEPIPVDAELLRSMPLPFHGDDADKDERGRILVIGGSRAVPGALLLAGVAALRAGAGKLQLATVGSIAPHIGVAVPEALVMSLPESDEGEIAPDAAAEIAHRLGRCDAVLIGPGMLDEEAATAITVEAMGVDGPSFVIDAGALCNLRAEAKAMARHDGRIVLTPHAGEMAKLMGVTVKEIAADPAAAATRAAAELGAVVALKGGRTVIAVPDGRTWEYSQGQVGLATSGSGDTLAGVVAGLLARGAEPHEAAIWGVYLHGEAGNRLSQTRGPVGFLARELLAEIPAIMAGLAS</sequence>
<feature type="binding site" evidence="6">
    <location>
        <position position="233"/>
    </location>
    <ligand>
        <name>(6S)-NADPHX</name>
        <dbReference type="ChEBI" id="CHEBI:64076"/>
    </ligand>
</feature>
<feature type="binding site" evidence="6">
    <location>
        <position position="44"/>
    </location>
    <ligand>
        <name>(6S)-NADPHX</name>
        <dbReference type="ChEBI" id="CHEBI:64076"/>
    </ligand>
</feature>
<feature type="binding site" evidence="6">
    <location>
        <begin position="203"/>
        <end position="207"/>
    </location>
    <ligand>
        <name>AMP</name>
        <dbReference type="ChEBI" id="CHEBI:456215"/>
    </ligand>
</feature>
<dbReference type="HAMAP" id="MF_01965">
    <property type="entry name" value="NADHX_dehydratase"/>
    <property type="match status" value="1"/>
</dbReference>
<dbReference type="NCBIfam" id="TIGR00196">
    <property type="entry name" value="yjeF_cterm"/>
    <property type="match status" value="1"/>
</dbReference>
<keyword evidence="4 6" id="KW-0520">NAD</keyword>
<comment type="subunit">
    <text evidence="6">Homotetramer.</text>
</comment>
<comment type="function">
    <text evidence="6">Catalyzes the dehydration of the S-form of NAD(P)HX at the expense of ADP, which is converted to AMP. Together with NAD(P)HX epimerase, which catalyzes the epimerization of the S- and R-forms, the enzyme allows the repair of both epimers of NAD(P)HX, a damaged form of NAD(P)H that is a result of enzymatic or heat-dependent hydration.</text>
</comment>
<dbReference type="SUPFAM" id="SSF53613">
    <property type="entry name" value="Ribokinase-like"/>
    <property type="match status" value="1"/>
</dbReference>
<evidence type="ECO:0000256" key="2">
    <source>
        <dbReference type="ARBA" id="ARBA00022840"/>
    </source>
</evidence>
<evidence type="ECO:0000313" key="8">
    <source>
        <dbReference type="EMBL" id="MFC3711717.1"/>
    </source>
</evidence>
<evidence type="ECO:0000256" key="3">
    <source>
        <dbReference type="ARBA" id="ARBA00022857"/>
    </source>
</evidence>
<dbReference type="PANTHER" id="PTHR12592:SF0">
    <property type="entry name" value="ATP-DEPENDENT (S)-NAD(P)H-HYDRATE DEHYDRATASE"/>
    <property type="match status" value="1"/>
</dbReference>
<reference evidence="9" key="1">
    <citation type="journal article" date="2019" name="Int. J. Syst. Evol. Microbiol.">
        <title>The Global Catalogue of Microorganisms (GCM) 10K type strain sequencing project: providing services to taxonomists for standard genome sequencing and annotation.</title>
        <authorList>
            <consortium name="The Broad Institute Genomics Platform"/>
            <consortium name="The Broad Institute Genome Sequencing Center for Infectious Disease"/>
            <person name="Wu L."/>
            <person name="Ma J."/>
        </authorList>
    </citation>
    <scope>NUCLEOTIDE SEQUENCE [LARGE SCALE GENOMIC DNA]</scope>
    <source>
        <strain evidence="9">KCTC 42644</strain>
    </source>
</reference>
<dbReference type="PANTHER" id="PTHR12592">
    <property type="entry name" value="ATP-DEPENDENT (S)-NAD(P)H-HYDRATE DEHYDRATASE FAMILY MEMBER"/>
    <property type="match status" value="1"/>
</dbReference>
<evidence type="ECO:0000256" key="4">
    <source>
        <dbReference type="ARBA" id="ARBA00023027"/>
    </source>
</evidence>
<keyword evidence="2 6" id="KW-0067">ATP-binding</keyword>
<evidence type="ECO:0000313" key="9">
    <source>
        <dbReference type="Proteomes" id="UP001595615"/>
    </source>
</evidence>
<evidence type="ECO:0000256" key="5">
    <source>
        <dbReference type="ARBA" id="ARBA00023239"/>
    </source>
</evidence>
<comment type="caution">
    <text evidence="8">The sequence shown here is derived from an EMBL/GenBank/DDBJ whole genome shotgun (WGS) entry which is preliminary data.</text>
</comment>
<dbReference type="InterPro" id="IPR000631">
    <property type="entry name" value="CARKD"/>
</dbReference>
<evidence type="ECO:0000259" key="7">
    <source>
        <dbReference type="PROSITE" id="PS51383"/>
    </source>
</evidence>
<feature type="binding site" evidence="6">
    <location>
        <position position="115"/>
    </location>
    <ligand>
        <name>(6S)-NADPHX</name>
        <dbReference type="ChEBI" id="CHEBI:64076"/>
    </ligand>
</feature>
<name>A0ABV7X6T1_9SPHN</name>
<comment type="cofactor">
    <cofactor evidence="6">
        <name>Mg(2+)</name>
        <dbReference type="ChEBI" id="CHEBI:18420"/>
    </cofactor>
</comment>
<dbReference type="InterPro" id="IPR029056">
    <property type="entry name" value="Ribokinase-like"/>
</dbReference>
<accession>A0ABV7X6T1</accession>
<dbReference type="EMBL" id="JBHRXV010000003">
    <property type="protein sequence ID" value="MFC3711717.1"/>
    <property type="molecule type" value="Genomic_DNA"/>
</dbReference>
<evidence type="ECO:0000256" key="6">
    <source>
        <dbReference type="HAMAP-Rule" id="MF_01965"/>
    </source>
</evidence>
<keyword evidence="9" id="KW-1185">Reference proteome</keyword>
<protein>
    <recommendedName>
        <fullName evidence="6">ADP-dependent (S)-NAD(P)H-hydrate dehydratase</fullName>
        <ecNumber evidence="6">4.2.1.136</ecNumber>
    </recommendedName>
    <alternativeName>
        <fullName evidence="6">ADP-dependent NAD(P)HX dehydratase</fullName>
    </alternativeName>
</protein>
<dbReference type="Pfam" id="PF01256">
    <property type="entry name" value="Carb_kinase"/>
    <property type="match status" value="1"/>
</dbReference>
<keyword evidence="3 6" id="KW-0521">NADP</keyword>
<keyword evidence="1 6" id="KW-0547">Nucleotide-binding</keyword>
<feature type="binding site" evidence="6">
    <location>
        <position position="232"/>
    </location>
    <ligand>
        <name>AMP</name>
        <dbReference type="ChEBI" id="CHEBI:456215"/>
    </ligand>
</feature>
<comment type="catalytic activity">
    <reaction evidence="6">
        <text>(6S)-NADPHX + ADP = AMP + phosphate + NADPH + H(+)</text>
        <dbReference type="Rhea" id="RHEA:32235"/>
        <dbReference type="ChEBI" id="CHEBI:15378"/>
        <dbReference type="ChEBI" id="CHEBI:43474"/>
        <dbReference type="ChEBI" id="CHEBI:57783"/>
        <dbReference type="ChEBI" id="CHEBI:64076"/>
        <dbReference type="ChEBI" id="CHEBI:456215"/>
        <dbReference type="ChEBI" id="CHEBI:456216"/>
        <dbReference type="EC" id="4.2.1.136"/>
    </reaction>
</comment>
<feature type="binding site" evidence="6">
    <location>
        <position position="166"/>
    </location>
    <ligand>
        <name>(6S)-NADPHX</name>
        <dbReference type="ChEBI" id="CHEBI:64076"/>
    </ligand>
</feature>
<feature type="domain" description="YjeF C-terminal" evidence="7">
    <location>
        <begin position="7"/>
        <end position="292"/>
    </location>
</feature>
<dbReference type="CDD" id="cd01171">
    <property type="entry name" value="YXKO-related"/>
    <property type="match status" value="1"/>
</dbReference>